<proteinExistence type="predicted"/>
<organism evidence="3 4">
    <name type="scientific">Halogranum gelatinilyticum</name>
    <dbReference type="NCBI Taxonomy" id="660521"/>
    <lineage>
        <taxon>Archaea</taxon>
        <taxon>Methanobacteriati</taxon>
        <taxon>Methanobacteriota</taxon>
        <taxon>Stenosarchaea group</taxon>
        <taxon>Halobacteria</taxon>
        <taxon>Halobacteriales</taxon>
        <taxon>Haloferacaceae</taxon>
    </lineage>
</organism>
<reference evidence="4" key="1">
    <citation type="submission" date="2016-10" db="EMBL/GenBank/DDBJ databases">
        <authorList>
            <person name="Varghese N."/>
            <person name="Submissions S."/>
        </authorList>
    </citation>
    <scope>NUCLEOTIDE SEQUENCE [LARGE SCALE GENOMIC DNA]</scope>
    <source>
        <strain evidence="4">CGMCC 1.10119</strain>
    </source>
</reference>
<feature type="domain" description="DUF7344" evidence="2">
    <location>
        <begin position="18"/>
        <end position="95"/>
    </location>
</feature>
<sequence>MSTSSASLAGTLDRTDIHDILRNDRRRHVLTSLRGDDGSMSLRDLSEVIATEETGEDPAPRNVRQSVYVSLHQTHLPKLDDHGVVEYDTDAKTVTLAEGIDDVRVYMEVVPGDDISWAEYYLGLTALALALVAAHAADVPTVSAVDPHALFTILFLAFGVSASYHFLRQQQLLPDWFDRSH</sequence>
<feature type="transmembrane region" description="Helical" evidence="1">
    <location>
        <begin position="120"/>
        <end position="137"/>
    </location>
</feature>
<evidence type="ECO:0000313" key="4">
    <source>
        <dbReference type="Proteomes" id="UP000199451"/>
    </source>
</evidence>
<dbReference type="RefSeq" id="WP_089693623.1">
    <property type="nucleotide sequence ID" value="NZ_FNHL01000001.1"/>
</dbReference>
<keyword evidence="1" id="KW-1133">Transmembrane helix</keyword>
<dbReference type="EMBL" id="FNHL01000001">
    <property type="protein sequence ID" value="SDL99478.1"/>
    <property type="molecule type" value="Genomic_DNA"/>
</dbReference>
<dbReference type="AlphaFoldDB" id="A0A1G9PKX3"/>
<dbReference type="Proteomes" id="UP000199451">
    <property type="component" value="Unassembled WGS sequence"/>
</dbReference>
<keyword evidence="1" id="KW-0812">Transmembrane</keyword>
<dbReference type="InterPro" id="IPR055768">
    <property type="entry name" value="DUF7344"/>
</dbReference>
<evidence type="ECO:0000259" key="2">
    <source>
        <dbReference type="Pfam" id="PF24035"/>
    </source>
</evidence>
<dbReference type="STRING" id="660521.SAMN04487949_0435"/>
<keyword evidence="4" id="KW-1185">Reference proteome</keyword>
<evidence type="ECO:0000313" key="3">
    <source>
        <dbReference type="EMBL" id="SDL99478.1"/>
    </source>
</evidence>
<evidence type="ECO:0000256" key="1">
    <source>
        <dbReference type="SAM" id="Phobius"/>
    </source>
</evidence>
<gene>
    <name evidence="3" type="ORF">SAMN04487949_0435</name>
</gene>
<accession>A0A1G9PKX3</accession>
<keyword evidence="1" id="KW-0472">Membrane</keyword>
<feature type="transmembrane region" description="Helical" evidence="1">
    <location>
        <begin position="149"/>
        <end position="167"/>
    </location>
</feature>
<name>A0A1G9PKX3_9EURY</name>
<dbReference type="Pfam" id="PF24035">
    <property type="entry name" value="DUF7344"/>
    <property type="match status" value="1"/>
</dbReference>
<protein>
    <recommendedName>
        <fullName evidence="2">DUF7344 domain-containing protein</fullName>
    </recommendedName>
</protein>